<comment type="caution">
    <text evidence="1">The sequence shown here is derived from an EMBL/GenBank/DDBJ whole genome shotgun (WGS) entry which is preliminary data.</text>
</comment>
<evidence type="ECO:0000313" key="1">
    <source>
        <dbReference type="EMBL" id="RCH96439.1"/>
    </source>
</evidence>
<reference evidence="1 2" key="1">
    <citation type="journal article" date="2018" name="G3 (Bethesda)">
        <title>Phylogenetic and Phylogenomic Definition of Rhizopus Species.</title>
        <authorList>
            <person name="Gryganskyi A.P."/>
            <person name="Golan J."/>
            <person name="Dolatabadi S."/>
            <person name="Mondo S."/>
            <person name="Robb S."/>
            <person name="Idnurm A."/>
            <person name="Muszewska A."/>
            <person name="Steczkiewicz K."/>
            <person name="Masonjones S."/>
            <person name="Liao H.L."/>
            <person name="Gajdeczka M.T."/>
            <person name="Anike F."/>
            <person name="Vuek A."/>
            <person name="Anishchenko I.M."/>
            <person name="Voigt K."/>
            <person name="de Hoog G.S."/>
            <person name="Smith M.E."/>
            <person name="Heitman J."/>
            <person name="Vilgalys R."/>
            <person name="Stajich J.E."/>
        </authorList>
    </citation>
    <scope>NUCLEOTIDE SEQUENCE [LARGE SCALE GENOMIC DNA]</scope>
    <source>
        <strain evidence="1 2">LSU 92-RS-03</strain>
    </source>
</reference>
<protein>
    <submittedName>
        <fullName evidence="1">Uncharacterized protein</fullName>
    </submittedName>
</protein>
<organism evidence="1 2">
    <name type="scientific">Rhizopus stolonifer</name>
    <name type="common">Rhizopus nigricans</name>
    <dbReference type="NCBI Taxonomy" id="4846"/>
    <lineage>
        <taxon>Eukaryota</taxon>
        <taxon>Fungi</taxon>
        <taxon>Fungi incertae sedis</taxon>
        <taxon>Mucoromycota</taxon>
        <taxon>Mucoromycotina</taxon>
        <taxon>Mucoromycetes</taxon>
        <taxon>Mucorales</taxon>
        <taxon>Mucorineae</taxon>
        <taxon>Rhizopodaceae</taxon>
        <taxon>Rhizopus</taxon>
    </lineage>
</organism>
<sequence length="74" mass="8432">MFRDWLSALAIGIVDLSTILFGRTFSAFAHKICQSHIDDNLKQLIMLFPKRKEYLTDGNFTAINLNVGNILQMT</sequence>
<proteinExistence type="predicted"/>
<dbReference type="EMBL" id="PJQM01002308">
    <property type="protein sequence ID" value="RCH96439.1"/>
    <property type="molecule type" value="Genomic_DNA"/>
</dbReference>
<evidence type="ECO:0000313" key="2">
    <source>
        <dbReference type="Proteomes" id="UP000253551"/>
    </source>
</evidence>
<name>A0A367K2R0_RHIST</name>
<dbReference type="OrthoDB" id="2287607at2759"/>
<keyword evidence="2" id="KW-1185">Reference proteome</keyword>
<dbReference type="Proteomes" id="UP000253551">
    <property type="component" value="Unassembled WGS sequence"/>
</dbReference>
<gene>
    <name evidence="1" type="ORF">CU098_006172</name>
</gene>
<accession>A0A367K2R0</accession>
<dbReference type="AlphaFoldDB" id="A0A367K2R0"/>